<feature type="region of interest" description="Disordered" evidence="3">
    <location>
        <begin position="1"/>
        <end position="35"/>
    </location>
</feature>
<dbReference type="PANTHER" id="PTHR32309:SF13">
    <property type="entry name" value="FERRIC ENTEROBACTIN TRANSPORT PROTEIN FEPE"/>
    <property type="match status" value="1"/>
</dbReference>
<reference evidence="5 6" key="1">
    <citation type="submission" date="2020-04" db="EMBL/GenBank/DDBJ databases">
        <title>Azohydromonas sp. isolated from soil.</title>
        <authorList>
            <person name="Dahal R.H."/>
        </authorList>
    </citation>
    <scope>NUCLEOTIDE SEQUENCE [LARGE SCALE GENOMIC DNA]</scope>
    <source>
        <strain evidence="5 6">G-1-1-14</strain>
    </source>
</reference>
<dbReference type="RefSeq" id="WP_169162430.1">
    <property type="nucleotide sequence ID" value="NZ_JABBFW010000019.1"/>
</dbReference>
<keyword evidence="6" id="KW-1185">Reference proteome</keyword>
<evidence type="ECO:0000313" key="5">
    <source>
        <dbReference type="EMBL" id="NML17527.1"/>
    </source>
</evidence>
<sequence>MELHRIPTTAQRDGTSGSSFNYRTDQGNAVDDNDAAKEKPLGEIIKAANQLSDEQIERVLQHQKERGIRFGEAAIELGVASGNDVLWALSQQFHYPYPANSKSLLSSELVTARDPFSFRSEAFRAIRSQLMMQLFTDEGGARSLAVVSPDTGDGKTYFSANLAIAFSQLGGRTLLIDADMRNPRQHEVFCVDNTAGLSGVLSGRTLVNVIRPVEELPSLYLLPVGAVPPNPLELVERPAFGLLMRELSAKFDYVVVDTPAYVHGSDAPVIAARCDGVLTMVRAGRSRATALQDLTTALRSVPVRLCGVVMNEY</sequence>
<dbReference type="Proteomes" id="UP000574067">
    <property type="component" value="Unassembled WGS sequence"/>
</dbReference>
<feature type="domain" description="CobQ/CobB/MinD/ParA nucleotide binding" evidence="4">
    <location>
        <begin position="144"/>
        <end position="186"/>
    </location>
</feature>
<dbReference type="InterPro" id="IPR050445">
    <property type="entry name" value="Bact_polysacc_biosynth/exp"/>
</dbReference>
<keyword evidence="2" id="KW-0067">ATP-binding</keyword>
<proteinExistence type="predicted"/>
<dbReference type="InterPro" id="IPR002586">
    <property type="entry name" value="CobQ/CobB/MinD/ParA_Nub-bd_dom"/>
</dbReference>
<dbReference type="GO" id="GO:0005886">
    <property type="term" value="C:plasma membrane"/>
    <property type="evidence" value="ECO:0007669"/>
    <property type="project" value="TreeGrafter"/>
</dbReference>
<evidence type="ECO:0000256" key="3">
    <source>
        <dbReference type="SAM" id="MobiDB-lite"/>
    </source>
</evidence>
<accession>A0A848FBE6</accession>
<dbReference type="Pfam" id="PF01656">
    <property type="entry name" value="CbiA"/>
    <property type="match status" value="1"/>
</dbReference>
<evidence type="ECO:0000259" key="4">
    <source>
        <dbReference type="Pfam" id="PF01656"/>
    </source>
</evidence>
<protein>
    <submittedName>
        <fullName evidence="5">Polysaccharide biosynthesis tyrosine autokinase</fullName>
        <ecNumber evidence="5">2.7.10.2</ecNumber>
    </submittedName>
</protein>
<organism evidence="5 6">
    <name type="scientific">Azohydromonas caseinilytica</name>
    <dbReference type="NCBI Taxonomy" id="2728836"/>
    <lineage>
        <taxon>Bacteria</taxon>
        <taxon>Pseudomonadati</taxon>
        <taxon>Pseudomonadota</taxon>
        <taxon>Betaproteobacteria</taxon>
        <taxon>Burkholderiales</taxon>
        <taxon>Sphaerotilaceae</taxon>
        <taxon>Azohydromonas</taxon>
    </lineage>
</organism>
<comment type="caution">
    <text evidence="5">The sequence shown here is derived from an EMBL/GenBank/DDBJ whole genome shotgun (WGS) entry which is preliminary data.</text>
</comment>
<evidence type="ECO:0000313" key="6">
    <source>
        <dbReference type="Proteomes" id="UP000574067"/>
    </source>
</evidence>
<dbReference type="CDD" id="cd05387">
    <property type="entry name" value="BY-kinase"/>
    <property type="match status" value="1"/>
</dbReference>
<dbReference type="EC" id="2.7.10.2" evidence="5"/>
<dbReference type="InterPro" id="IPR027417">
    <property type="entry name" value="P-loop_NTPase"/>
</dbReference>
<dbReference type="SUPFAM" id="SSF160246">
    <property type="entry name" value="EspE N-terminal domain-like"/>
    <property type="match status" value="1"/>
</dbReference>
<dbReference type="Gene3D" id="3.40.50.300">
    <property type="entry name" value="P-loop containing nucleotide triphosphate hydrolases"/>
    <property type="match status" value="1"/>
</dbReference>
<dbReference type="SUPFAM" id="SSF52540">
    <property type="entry name" value="P-loop containing nucleoside triphosphate hydrolases"/>
    <property type="match status" value="1"/>
</dbReference>
<evidence type="ECO:0000256" key="1">
    <source>
        <dbReference type="ARBA" id="ARBA00022741"/>
    </source>
</evidence>
<keyword evidence="5" id="KW-0418">Kinase</keyword>
<name>A0A848FBE6_9BURK</name>
<dbReference type="GO" id="GO:0005524">
    <property type="term" value="F:ATP binding"/>
    <property type="evidence" value="ECO:0007669"/>
    <property type="project" value="UniProtKB-KW"/>
</dbReference>
<gene>
    <name evidence="5" type="ORF">HHL10_21395</name>
</gene>
<evidence type="ECO:0000256" key="2">
    <source>
        <dbReference type="ARBA" id="ARBA00022840"/>
    </source>
</evidence>
<dbReference type="GO" id="GO:0004715">
    <property type="term" value="F:non-membrane spanning protein tyrosine kinase activity"/>
    <property type="evidence" value="ECO:0007669"/>
    <property type="project" value="UniProtKB-EC"/>
</dbReference>
<dbReference type="EMBL" id="JABBFW010000019">
    <property type="protein sequence ID" value="NML17527.1"/>
    <property type="molecule type" value="Genomic_DNA"/>
</dbReference>
<dbReference type="AlphaFoldDB" id="A0A848FBE6"/>
<dbReference type="PANTHER" id="PTHR32309">
    <property type="entry name" value="TYROSINE-PROTEIN KINASE"/>
    <property type="match status" value="1"/>
</dbReference>
<dbReference type="InterPro" id="IPR037257">
    <property type="entry name" value="T2SS_E_N_sf"/>
</dbReference>
<dbReference type="NCBIfam" id="TIGR01007">
    <property type="entry name" value="eps_fam"/>
    <property type="match status" value="1"/>
</dbReference>
<dbReference type="InterPro" id="IPR005702">
    <property type="entry name" value="Wzc-like_C"/>
</dbReference>
<keyword evidence="5" id="KW-0808">Transferase</keyword>
<keyword evidence="1" id="KW-0547">Nucleotide-binding</keyword>
<feature type="compositionally biased region" description="Polar residues" evidence="3">
    <location>
        <begin position="8"/>
        <end position="27"/>
    </location>
</feature>